<feature type="compositionally biased region" description="Pro residues" evidence="1">
    <location>
        <begin position="1"/>
        <end position="12"/>
    </location>
</feature>
<dbReference type="Proteomes" id="UP000315522">
    <property type="component" value="Unassembled WGS sequence"/>
</dbReference>
<evidence type="ECO:0000256" key="1">
    <source>
        <dbReference type="SAM" id="MobiDB-lite"/>
    </source>
</evidence>
<evidence type="ECO:0000313" key="2">
    <source>
        <dbReference type="EMBL" id="TVY85772.1"/>
    </source>
</evidence>
<comment type="caution">
    <text evidence="2">The sequence shown here is derived from an EMBL/GenBank/DDBJ whole genome shotgun (WGS) entry which is preliminary data.</text>
</comment>
<feature type="compositionally biased region" description="Polar residues" evidence="1">
    <location>
        <begin position="66"/>
        <end position="86"/>
    </location>
</feature>
<reference evidence="2 3" key="1">
    <citation type="submission" date="2018-05" db="EMBL/GenBank/DDBJ databases">
        <title>Genome sequencing and assembly of the regulated plant pathogen Lachnellula willkommii and related sister species for the development of diagnostic species identification markers.</title>
        <authorList>
            <person name="Giroux E."/>
            <person name="Bilodeau G."/>
        </authorList>
    </citation>
    <scope>NUCLEOTIDE SEQUENCE [LARGE SCALE GENOMIC DNA]</scope>
    <source>
        <strain evidence="2 3">CBS 172.35</strain>
    </source>
</reference>
<keyword evidence="3" id="KW-1185">Reference proteome</keyword>
<accession>A0A559LYK1</accession>
<name>A0A559LYK1_9HELO</name>
<feature type="compositionally biased region" description="Low complexity" evidence="1">
    <location>
        <begin position="48"/>
        <end position="60"/>
    </location>
</feature>
<dbReference type="EMBL" id="QGML01005794">
    <property type="protein sequence ID" value="TVY85772.1"/>
    <property type="molecule type" value="Genomic_DNA"/>
</dbReference>
<organism evidence="2 3">
    <name type="scientific">Lachnellula willkommii</name>
    <dbReference type="NCBI Taxonomy" id="215461"/>
    <lineage>
        <taxon>Eukaryota</taxon>
        <taxon>Fungi</taxon>
        <taxon>Dikarya</taxon>
        <taxon>Ascomycota</taxon>
        <taxon>Pezizomycotina</taxon>
        <taxon>Leotiomycetes</taxon>
        <taxon>Helotiales</taxon>
        <taxon>Lachnaceae</taxon>
        <taxon>Lachnellula</taxon>
    </lineage>
</organism>
<feature type="non-terminal residue" evidence="2">
    <location>
        <position position="186"/>
    </location>
</feature>
<sequence length="186" mass="20738">MDHPPPYSPRPAPLTNRDLETASIHSAAPSYTSNAPTYTSTSTSPVGSLPSPYATPSSSSAHRHPSTPSLAAFRQSSWSRTSNNPTARHYHSVAHRRALSHTSQTRSTLLAAALSGDRRDRDQAIAAMKHRMDAETRAREMRTREDPCLVGEAAARAAREERERESREDGVRVLEREDRRWEWLLA</sequence>
<evidence type="ECO:0000313" key="3">
    <source>
        <dbReference type="Proteomes" id="UP000315522"/>
    </source>
</evidence>
<feature type="compositionally biased region" description="Polar residues" evidence="1">
    <location>
        <begin position="29"/>
        <end position="46"/>
    </location>
</feature>
<feature type="compositionally biased region" description="Basic residues" evidence="1">
    <location>
        <begin position="88"/>
        <end position="99"/>
    </location>
</feature>
<gene>
    <name evidence="2" type="ORF">LAWI1_G008260</name>
</gene>
<feature type="region of interest" description="Disordered" evidence="1">
    <location>
        <begin position="1"/>
        <end position="105"/>
    </location>
</feature>
<protein>
    <submittedName>
        <fullName evidence="2">Uncharacterized protein</fullName>
    </submittedName>
</protein>
<proteinExistence type="predicted"/>
<dbReference type="AlphaFoldDB" id="A0A559LYK1"/>